<gene>
    <name evidence="2" type="ORF">GE061_000524</name>
</gene>
<name>A0A8S9Y5U0_APOLU</name>
<dbReference type="EMBL" id="WIXP02000001">
    <property type="protein sequence ID" value="KAF6216184.1"/>
    <property type="molecule type" value="Genomic_DNA"/>
</dbReference>
<feature type="compositionally biased region" description="Low complexity" evidence="1">
    <location>
        <begin position="39"/>
        <end position="52"/>
    </location>
</feature>
<accession>A0A8S9Y5U0</accession>
<evidence type="ECO:0000313" key="2">
    <source>
        <dbReference type="EMBL" id="KAF6216184.1"/>
    </source>
</evidence>
<keyword evidence="3" id="KW-1185">Reference proteome</keyword>
<feature type="region of interest" description="Disordered" evidence="1">
    <location>
        <begin position="28"/>
        <end position="58"/>
    </location>
</feature>
<proteinExistence type="predicted"/>
<protein>
    <submittedName>
        <fullName evidence="2">Uncharacterized protein</fullName>
    </submittedName>
</protein>
<evidence type="ECO:0000313" key="3">
    <source>
        <dbReference type="Proteomes" id="UP000466442"/>
    </source>
</evidence>
<sequence length="108" mass="12430">MGKNRRVFKKIKTVPPVQTRAFRQAHEQTLDVNADDGRSTTSCTSSLSSHSSSSEKKLHENLTEYDEFVSSNMHNVVNIRDVYQLLIHDCQGRRKILVATWWTLLQNV</sequence>
<reference evidence="2" key="1">
    <citation type="journal article" date="2021" name="Mol. Ecol. Resour.">
        <title>Apolygus lucorum genome provides insights into omnivorousness and mesophyll feeding.</title>
        <authorList>
            <person name="Liu Y."/>
            <person name="Liu H."/>
            <person name="Wang H."/>
            <person name="Huang T."/>
            <person name="Liu B."/>
            <person name="Yang B."/>
            <person name="Yin L."/>
            <person name="Li B."/>
            <person name="Zhang Y."/>
            <person name="Zhang S."/>
            <person name="Jiang F."/>
            <person name="Zhang X."/>
            <person name="Ren Y."/>
            <person name="Wang B."/>
            <person name="Wang S."/>
            <person name="Lu Y."/>
            <person name="Wu K."/>
            <person name="Fan W."/>
            <person name="Wang G."/>
        </authorList>
    </citation>
    <scope>NUCLEOTIDE SEQUENCE</scope>
    <source>
        <strain evidence="2">12Hb</strain>
    </source>
</reference>
<dbReference type="Proteomes" id="UP000466442">
    <property type="component" value="Linkage Group LG1"/>
</dbReference>
<evidence type="ECO:0000256" key="1">
    <source>
        <dbReference type="SAM" id="MobiDB-lite"/>
    </source>
</evidence>
<dbReference type="AlphaFoldDB" id="A0A8S9Y5U0"/>
<comment type="caution">
    <text evidence="2">The sequence shown here is derived from an EMBL/GenBank/DDBJ whole genome shotgun (WGS) entry which is preliminary data.</text>
</comment>
<organism evidence="2 3">
    <name type="scientific">Apolygus lucorum</name>
    <name type="common">Small green plant bug</name>
    <name type="synonym">Lygocoris lucorum</name>
    <dbReference type="NCBI Taxonomy" id="248454"/>
    <lineage>
        <taxon>Eukaryota</taxon>
        <taxon>Metazoa</taxon>
        <taxon>Ecdysozoa</taxon>
        <taxon>Arthropoda</taxon>
        <taxon>Hexapoda</taxon>
        <taxon>Insecta</taxon>
        <taxon>Pterygota</taxon>
        <taxon>Neoptera</taxon>
        <taxon>Paraneoptera</taxon>
        <taxon>Hemiptera</taxon>
        <taxon>Heteroptera</taxon>
        <taxon>Panheteroptera</taxon>
        <taxon>Cimicomorpha</taxon>
        <taxon>Miridae</taxon>
        <taxon>Mirini</taxon>
        <taxon>Apolygus</taxon>
    </lineage>
</organism>